<dbReference type="InterPro" id="IPR027417">
    <property type="entry name" value="P-loop_NTPase"/>
</dbReference>
<dbReference type="GO" id="GO:0007018">
    <property type="term" value="P:microtubule-based movement"/>
    <property type="evidence" value="ECO:0007669"/>
    <property type="project" value="InterPro"/>
</dbReference>
<evidence type="ECO:0000259" key="2">
    <source>
        <dbReference type="Pfam" id="PF07728"/>
    </source>
</evidence>
<dbReference type="PANTHER" id="PTHR46532:SF13">
    <property type="entry name" value="CYTOPLASMIC DYNEIN 1 HEAVY CHAIN 1"/>
    <property type="match status" value="1"/>
</dbReference>
<feature type="domain" description="Dynein heavy chain AAA 5 extension" evidence="3">
    <location>
        <begin position="137"/>
        <end position="208"/>
    </location>
</feature>
<dbReference type="GO" id="GO:0045505">
    <property type="term" value="F:dynein intermediate chain binding"/>
    <property type="evidence" value="ECO:0007669"/>
    <property type="project" value="InterPro"/>
</dbReference>
<organism evidence="4 5">
    <name type="scientific">Aquarana catesbeiana</name>
    <name type="common">American bullfrog</name>
    <name type="synonym">Rana catesbeiana</name>
    <dbReference type="NCBI Taxonomy" id="8400"/>
    <lineage>
        <taxon>Eukaryota</taxon>
        <taxon>Metazoa</taxon>
        <taxon>Chordata</taxon>
        <taxon>Craniata</taxon>
        <taxon>Vertebrata</taxon>
        <taxon>Euteleostomi</taxon>
        <taxon>Amphibia</taxon>
        <taxon>Batrachia</taxon>
        <taxon>Anura</taxon>
        <taxon>Neobatrachia</taxon>
        <taxon>Ranoidea</taxon>
        <taxon>Ranidae</taxon>
        <taxon>Aquarana</taxon>
    </lineage>
</organism>
<dbReference type="GO" id="GO:0005858">
    <property type="term" value="C:axonemal dynein complex"/>
    <property type="evidence" value="ECO:0007669"/>
    <property type="project" value="TreeGrafter"/>
</dbReference>
<dbReference type="InterPro" id="IPR011704">
    <property type="entry name" value="ATPase_dyneun-rel_AAA"/>
</dbReference>
<reference evidence="5" key="1">
    <citation type="journal article" date="2017" name="Nat. Commun.">
        <title>The North American bullfrog draft genome provides insight into hormonal regulation of long noncoding RNA.</title>
        <authorList>
            <person name="Hammond S.A."/>
            <person name="Warren R.L."/>
            <person name="Vandervalk B.P."/>
            <person name="Kucuk E."/>
            <person name="Khan H."/>
            <person name="Gibb E.A."/>
            <person name="Pandoh P."/>
            <person name="Kirk H."/>
            <person name="Zhao Y."/>
            <person name="Jones M."/>
            <person name="Mungall A.J."/>
            <person name="Coope R."/>
            <person name="Pleasance S."/>
            <person name="Moore R.A."/>
            <person name="Holt R.A."/>
            <person name="Round J.M."/>
            <person name="Ohora S."/>
            <person name="Walle B.V."/>
            <person name="Veldhoen N."/>
            <person name="Helbing C.C."/>
            <person name="Birol I."/>
        </authorList>
    </citation>
    <scope>NUCLEOTIDE SEQUENCE [LARGE SCALE GENOMIC DNA]</scope>
</reference>
<dbReference type="InterPro" id="IPR041466">
    <property type="entry name" value="Dynein_AAA5_ext"/>
</dbReference>
<sequence length="236" mass="27114">IIDNVRGELQKRQWIIFDGDVDPEWVENLNSVLDDNKLLTLPNGERLSLPPNVRIMFEVQDLKYATLATVSRCGMVWFSEDVLSTDMIFNHFLARMRSIPLDEGEDEASRIRKGMEDEGEESASPMLQIQRDASTVLQPYFTSNGLVIKALEHAFKLEHIMDLTRLRCLGSLFSMLHQACRNIAQYNANHPDFPMPVDQLERYIQVTFYGFSFSGANRIELYWDFCFFFGSAAVIG</sequence>
<feature type="non-terminal residue" evidence="4">
    <location>
        <position position="1"/>
    </location>
</feature>
<dbReference type="PANTHER" id="PTHR46532">
    <property type="entry name" value="MALE FERTILITY FACTOR KL5"/>
    <property type="match status" value="1"/>
</dbReference>
<dbReference type="Proteomes" id="UP000228934">
    <property type="component" value="Unassembled WGS sequence"/>
</dbReference>
<dbReference type="GO" id="GO:0016887">
    <property type="term" value="F:ATP hydrolysis activity"/>
    <property type="evidence" value="ECO:0007669"/>
    <property type="project" value="InterPro"/>
</dbReference>
<dbReference type="GO" id="GO:0051959">
    <property type="term" value="F:dynein light intermediate chain binding"/>
    <property type="evidence" value="ECO:0007669"/>
    <property type="project" value="InterPro"/>
</dbReference>
<dbReference type="EMBL" id="KV935259">
    <property type="protein sequence ID" value="PIO29040.1"/>
    <property type="molecule type" value="Genomic_DNA"/>
</dbReference>
<evidence type="ECO:0000313" key="5">
    <source>
        <dbReference type="Proteomes" id="UP000228934"/>
    </source>
</evidence>
<dbReference type="AlphaFoldDB" id="A0A2G9RME6"/>
<dbReference type="Pfam" id="PF17852">
    <property type="entry name" value="Dynein_AAA_lid"/>
    <property type="match status" value="1"/>
</dbReference>
<evidence type="ECO:0000313" key="4">
    <source>
        <dbReference type="EMBL" id="PIO29040.1"/>
    </source>
</evidence>
<accession>A0A2G9RME6</accession>
<dbReference type="InterPro" id="IPR026983">
    <property type="entry name" value="DHC"/>
</dbReference>
<evidence type="ECO:0000256" key="1">
    <source>
        <dbReference type="SAM" id="MobiDB-lite"/>
    </source>
</evidence>
<proteinExistence type="predicted"/>
<evidence type="ECO:0000259" key="3">
    <source>
        <dbReference type="Pfam" id="PF17852"/>
    </source>
</evidence>
<dbReference type="GO" id="GO:0005524">
    <property type="term" value="F:ATP binding"/>
    <property type="evidence" value="ECO:0007669"/>
    <property type="project" value="InterPro"/>
</dbReference>
<dbReference type="Gene3D" id="3.40.50.300">
    <property type="entry name" value="P-loop containing nucleotide triphosphate hydrolases"/>
    <property type="match status" value="1"/>
</dbReference>
<dbReference type="OrthoDB" id="14187at2759"/>
<dbReference type="Pfam" id="PF07728">
    <property type="entry name" value="AAA_5"/>
    <property type="match status" value="1"/>
</dbReference>
<name>A0A2G9RME6_AQUCT</name>
<feature type="compositionally biased region" description="Basic and acidic residues" evidence="1">
    <location>
        <begin position="107"/>
        <end position="116"/>
    </location>
</feature>
<protein>
    <submittedName>
        <fullName evidence="4">Uncharacterized protein</fullName>
    </submittedName>
</protein>
<dbReference type="Gene3D" id="1.10.472.130">
    <property type="match status" value="1"/>
</dbReference>
<keyword evidence="5" id="KW-1185">Reference proteome</keyword>
<feature type="region of interest" description="Disordered" evidence="1">
    <location>
        <begin position="105"/>
        <end position="124"/>
    </location>
</feature>
<gene>
    <name evidence="4" type="ORF">AB205_0122760</name>
</gene>
<feature type="domain" description="ATPase dynein-related AAA" evidence="2">
    <location>
        <begin position="12"/>
        <end position="71"/>
    </location>
</feature>